<dbReference type="EMBL" id="QGNW01000020">
    <property type="protein sequence ID" value="RVX14716.1"/>
    <property type="molecule type" value="Genomic_DNA"/>
</dbReference>
<sequence>MRIKMLEREMKDRKRSAAALVPRHQQQQELGSKHPWTKPAGAAVPSVAGAIELQGLAGPTPSTARYTAPSAGLYCSAGVPMSFPGNLSPARPHVQALDSQMPIPSGYFDRPSGLGGYNLQPHYHWTYYPKQKQKTRSFYPPQVMQVKPFLAPRIQGGGKNCRKCTILNIDITGLPVFASFLTGARKERVKEAAEWSWRSLAQMLEKGGVWVGDSDPNTLDDDPHNGKRG</sequence>
<evidence type="ECO:0000313" key="3">
    <source>
        <dbReference type="Proteomes" id="UP000288805"/>
    </source>
</evidence>
<evidence type="ECO:0000256" key="1">
    <source>
        <dbReference type="SAM" id="MobiDB-lite"/>
    </source>
</evidence>
<gene>
    <name evidence="2" type="ORF">CK203_011859</name>
</gene>
<dbReference type="Proteomes" id="UP000288805">
    <property type="component" value="Unassembled WGS sequence"/>
</dbReference>
<name>A0A438K0H8_VITVI</name>
<feature type="region of interest" description="Disordered" evidence="1">
    <location>
        <begin position="1"/>
        <end position="38"/>
    </location>
</feature>
<evidence type="ECO:0000313" key="2">
    <source>
        <dbReference type="EMBL" id="RVX14716.1"/>
    </source>
</evidence>
<accession>A0A438K0H8</accession>
<proteinExistence type="predicted"/>
<organism evidence="2 3">
    <name type="scientific">Vitis vinifera</name>
    <name type="common">Grape</name>
    <dbReference type="NCBI Taxonomy" id="29760"/>
    <lineage>
        <taxon>Eukaryota</taxon>
        <taxon>Viridiplantae</taxon>
        <taxon>Streptophyta</taxon>
        <taxon>Embryophyta</taxon>
        <taxon>Tracheophyta</taxon>
        <taxon>Spermatophyta</taxon>
        <taxon>Magnoliopsida</taxon>
        <taxon>eudicotyledons</taxon>
        <taxon>Gunneridae</taxon>
        <taxon>Pentapetalae</taxon>
        <taxon>rosids</taxon>
        <taxon>Vitales</taxon>
        <taxon>Vitaceae</taxon>
        <taxon>Viteae</taxon>
        <taxon>Vitis</taxon>
    </lineage>
</organism>
<comment type="caution">
    <text evidence="2">The sequence shown here is derived from an EMBL/GenBank/DDBJ whole genome shotgun (WGS) entry which is preliminary data.</text>
</comment>
<reference evidence="2 3" key="1">
    <citation type="journal article" date="2018" name="PLoS Genet.">
        <title>Population sequencing reveals clonal diversity and ancestral inbreeding in the grapevine cultivar Chardonnay.</title>
        <authorList>
            <person name="Roach M.J."/>
            <person name="Johnson D.L."/>
            <person name="Bohlmann J."/>
            <person name="van Vuuren H.J."/>
            <person name="Jones S.J."/>
            <person name="Pretorius I.S."/>
            <person name="Schmidt S.A."/>
            <person name="Borneman A.R."/>
        </authorList>
    </citation>
    <scope>NUCLEOTIDE SEQUENCE [LARGE SCALE GENOMIC DNA]</scope>
    <source>
        <strain evidence="3">cv. Chardonnay</strain>
        <tissue evidence="2">Leaf</tissue>
    </source>
</reference>
<feature type="compositionally biased region" description="Basic and acidic residues" evidence="1">
    <location>
        <begin position="1"/>
        <end position="12"/>
    </location>
</feature>
<dbReference type="AlphaFoldDB" id="A0A438K0H8"/>
<protein>
    <submittedName>
        <fullName evidence="2">Uncharacterized protein</fullName>
    </submittedName>
</protein>